<evidence type="ECO:0000256" key="1">
    <source>
        <dbReference type="ARBA" id="ARBA00022896"/>
    </source>
</evidence>
<dbReference type="RefSeq" id="WP_207330953.1">
    <property type="nucleotide sequence ID" value="NZ_JAFMYW010000006.1"/>
</dbReference>
<dbReference type="Pfam" id="PF13640">
    <property type="entry name" value="2OG-FeII_Oxy_3"/>
    <property type="match status" value="1"/>
</dbReference>
<evidence type="ECO:0000313" key="3">
    <source>
        <dbReference type="EMBL" id="MBO0951016.1"/>
    </source>
</evidence>
<gene>
    <name evidence="3" type="ORF">J2I46_20685</name>
</gene>
<dbReference type="PANTHER" id="PTHR12907:SF26">
    <property type="entry name" value="HIF PROLYL HYDROXYLASE, ISOFORM C"/>
    <property type="match status" value="1"/>
</dbReference>
<keyword evidence="1" id="KW-0847">Vitamin C</keyword>
<comment type="caution">
    <text evidence="3">The sequence shown here is derived from an EMBL/GenBank/DDBJ whole genome shotgun (WGS) entry which is preliminary data.</text>
</comment>
<reference evidence="3 4" key="1">
    <citation type="submission" date="2021-03" db="EMBL/GenBank/DDBJ databases">
        <title>Fibrella sp. HMF5405 genome sequencing and assembly.</title>
        <authorList>
            <person name="Kang H."/>
            <person name="Kim H."/>
            <person name="Bae S."/>
            <person name="Joh K."/>
        </authorList>
    </citation>
    <scope>NUCLEOTIDE SEQUENCE [LARGE SCALE GENOMIC DNA]</scope>
    <source>
        <strain evidence="3 4">HMF5405</strain>
    </source>
</reference>
<feature type="domain" description="Fe2OG dioxygenase" evidence="2">
    <location>
        <begin position="1"/>
        <end position="111"/>
    </location>
</feature>
<accession>A0ABS3JNM6</accession>
<evidence type="ECO:0000259" key="2">
    <source>
        <dbReference type="PROSITE" id="PS51471"/>
    </source>
</evidence>
<dbReference type="EMBL" id="JAFMYW010000006">
    <property type="protein sequence ID" value="MBO0951016.1"/>
    <property type="molecule type" value="Genomic_DNA"/>
</dbReference>
<dbReference type="InterPro" id="IPR051559">
    <property type="entry name" value="HIF_prolyl_hydroxylases"/>
</dbReference>
<keyword evidence="4" id="KW-1185">Reference proteome</keyword>
<name>A0ABS3JNM6_9BACT</name>
<dbReference type="Proteomes" id="UP000664628">
    <property type="component" value="Unassembled WGS sequence"/>
</dbReference>
<dbReference type="PANTHER" id="PTHR12907">
    <property type="entry name" value="EGL NINE HOMOLOG-RELATED"/>
    <property type="match status" value="1"/>
</dbReference>
<dbReference type="Gene3D" id="2.60.120.620">
    <property type="entry name" value="q2cbj1_9rhob like domain"/>
    <property type="match status" value="1"/>
</dbReference>
<dbReference type="PROSITE" id="PS51471">
    <property type="entry name" value="FE2OG_OXY"/>
    <property type="match status" value="1"/>
</dbReference>
<proteinExistence type="predicted"/>
<dbReference type="InterPro" id="IPR044862">
    <property type="entry name" value="Pro_4_hyd_alph_FE2OG_OXY"/>
</dbReference>
<sequence>MRRYELNIAAFGEGGHFRTHIDINDKSIVQNMRVVTAVYYFFSEPKQFEGGELIMYPAAFLPGLDEPVALSPENNSLVVFSSVAPHSVAPVRSSNLAFKDYRFSVNCWLIN</sequence>
<organism evidence="3 4">
    <name type="scientific">Fibrella forsythiae</name>
    <dbReference type="NCBI Taxonomy" id="2817061"/>
    <lineage>
        <taxon>Bacteria</taxon>
        <taxon>Pseudomonadati</taxon>
        <taxon>Bacteroidota</taxon>
        <taxon>Cytophagia</taxon>
        <taxon>Cytophagales</taxon>
        <taxon>Spirosomataceae</taxon>
        <taxon>Fibrella</taxon>
    </lineage>
</organism>
<protein>
    <submittedName>
        <fullName evidence="3">2OG-Fe(II) oxygenase</fullName>
    </submittedName>
</protein>
<evidence type="ECO:0000313" key="4">
    <source>
        <dbReference type="Proteomes" id="UP000664628"/>
    </source>
</evidence>
<dbReference type="InterPro" id="IPR005123">
    <property type="entry name" value="Oxoglu/Fe-dep_dioxygenase_dom"/>
</dbReference>